<feature type="region of interest" description="Disordered" evidence="1">
    <location>
        <begin position="36"/>
        <end position="136"/>
    </location>
</feature>
<dbReference type="Proteomes" id="UP000001364">
    <property type="component" value="Chromosome"/>
</dbReference>
<accession>A0A0H3CD55</accession>
<dbReference type="KEGG" id="ccs:CCNA_02805"/>
<dbReference type="AlphaFoldDB" id="A0A0H3CD55"/>
<dbReference type="OrthoDB" id="6048400at2"/>
<dbReference type="RefSeq" id="WP_024265841.1">
    <property type="nucleotide sequence ID" value="NC_011916.1"/>
</dbReference>
<evidence type="ECO:0000313" key="3">
    <source>
        <dbReference type="Proteomes" id="UP000001364"/>
    </source>
</evidence>
<dbReference type="HOGENOM" id="CLU_2011158_0_0_5"/>
<gene>
    <name evidence="2" type="ordered locus">CCNA_02805</name>
</gene>
<evidence type="ECO:0000256" key="1">
    <source>
        <dbReference type="SAM" id="MobiDB-lite"/>
    </source>
</evidence>
<feature type="compositionally biased region" description="Polar residues" evidence="1">
    <location>
        <begin position="41"/>
        <end position="54"/>
    </location>
</feature>
<dbReference type="EMBL" id="CP001340">
    <property type="protein sequence ID" value="ACL96270.2"/>
    <property type="molecule type" value="Genomic_DNA"/>
</dbReference>
<name>A0A0H3CD55_CAUVN</name>
<proteinExistence type="predicted"/>
<dbReference type="RefSeq" id="YP_002518178.2">
    <property type="nucleotide sequence ID" value="NC_011916.1"/>
</dbReference>
<evidence type="ECO:0000313" key="2">
    <source>
        <dbReference type="EMBL" id="ACL96270.2"/>
    </source>
</evidence>
<sequence>MATLRTWMRQVGGALIACLLVALVVAPSIDSAICANDSERSSSVSGTASDQGASDPNVFDQGVSGRGVDIAHQKSNGDDGGADVCIHGHCHHASPVISGDGARGSVRQPLASHTSPRNLRFPPSSAQGRLEEPPRA</sequence>
<dbReference type="GeneID" id="7331129"/>
<organism evidence="2 3">
    <name type="scientific">Caulobacter vibrioides (strain NA1000 / CB15N)</name>
    <name type="common">Caulobacter crescentus</name>
    <dbReference type="NCBI Taxonomy" id="565050"/>
    <lineage>
        <taxon>Bacteria</taxon>
        <taxon>Pseudomonadati</taxon>
        <taxon>Pseudomonadota</taxon>
        <taxon>Alphaproteobacteria</taxon>
        <taxon>Caulobacterales</taxon>
        <taxon>Caulobacteraceae</taxon>
        <taxon>Caulobacter</taxon>
    </lineage>
</organism>
<reference evidence="2 3" key="1">
    <citation type="journal article" date="2010" name="J. Bacteriol.">
        <title>The genetic basis of laboratory adaptation in Caulobacter crescentus.</title>
        <authorList>
            <person name="Marks M.E."/>
            <person name="Castro-Rojas C.M."/>
            <person name="Teiling C."/>
            <person name="Du L."/>
            <person name="Kapatral V."/>
            <person name="Walunas T.L."/>
            <person name="Crosson S."/>
        </authorList>
    </citation>
    <scope>NUCLEOTIDE SEQUENCE [LARGE SCALE GENOMIC DNA]</scope>
    <source>
        <strain evidence="3">NA1000 / CB15N</strain>
    </source>
</reference>
<protein>
    <submittedName>
        <fullName evidence="2">Uncharacterized protein</fullName>
    </submittedName>
</protein>
<keyword evidence="3" id="KW-1185">Reference proteome</keyword>